<dbReference type="InterPro" id="IPR034733">
    <property type="entry name" value="AcCoA_carboxyl_beta"/>
</dbReference>
<dbReference type="AlphaFoldDB" id="A0A383B7N5"/>
<dbReference type="Gene3D" id="3.90.226.10">
    <property type="entry name" value="2-enoyl-CoA Hydratase, Chain A, domain 1"/>
    <property type="match status" value="1"/>
</dbReference>
<feature type="non-terminal residue" evidence="3">
    <location>
        <position position="247"/>
    </location>
</feature>
<organism evidence="3">
    <name type="scientific">marine metagenome</name>
    <dbReference type="NCBI Taxonomy" id="408172"/>
    <lineage>
        <taxon>unclassified sequences</taxon>
        <taxon>metagenomes</taxon>
        <taxon>ecological metagenomes</taxon>
    </lineage>
</organism>
<dbReference type="PROSITE" id="PS50980">
    <property type="entry name" value="COA_CT_NTER"/>
    <property type="match status" value="1"/>
</dbReference>
<reference evidence="3" key="1">
    <citation type="submission" date="2018-05" db="EMBL/GenBank/DDBJ databases">
        <authorList>
            <person name="Lanie J.A."/>
            <person name="Ng W.-L."/>
            <person name="Kazmierczak K.M."/>
            <person name="Andrzejewski T.M."/>
            <person name="Davidsen T.M."/>
            <person name="Wayne K.J."/>
            <person name="Tettelin H."/>
            <person name="Glass J.I."/>
            <person name="Rusch D."/>
            <person name="Podicherti R."/>
            <person name="Tsui H.-C.T."/>
            <person name="Winkler M.E."/>
        </authorList>
    </citation>
    <scope>NUCLEOTIDE SEQUENCE</scope>
</reference>
<sequence>DSVLTGYASIGGNRCILIILDFSFMGGNLGLISGEKISLAIDLAVSKKLPIVSIISSSGTRLEEGMISIMQMAKITLSMANAKKSNIPSISLLTNPCTGQAYATLATFSDIIMSEPGASVGLSPLKDLKHSSGSVKFESRTSDSLVSRGLIDSIVNRNYQKEEISRIIDLLNNRHKLVYENKNENVNEFALSDIPIDKREYIAQHPSRPSASLFLNKVFEHFFELKGDRLLENSERNVTGLAQLGGQ</sequence>
<dbReference type="PANTHER" id="PTHR42995:SF5">
    <property type="entry name" value="ACETYL-COENZYME A CARBOXYLASE CARBOXYL TRANSFERASE SUBUNIT BETA, CHLOROPLASTIC"/>
    <property type="match status" value="1"/>
</dbReference>
<dbReference type="GO" id="GO:2001295">
    <property type="term" value="P:malonyl-CoA biosynthetic process"/>
    <property type="evidence" value="ECO:0007669"/>
    <property type="project" value="TreeGrafter"/>
</dbReference>
<accession>A0A383B7N5</accession>
<feature type="domain" description="CoA carboxyltransferase N-terminal" evidence="2">
    <location>
        <begin position="1"/>
        <end position="186"/>
    </location>
</feature>
<feature type="non-terminal residue" evidence="3">
    <location>
        <position position="1"/>
    </location>
</feature>
<gene>
    <name evidence="3" type="ORF">METZ01_LOCUS468262</name>
</gene>
<evidence type="ECO:0000256" key="1">
    <source>
        <dbReference type="ARBA" id="ARBA00022679"/>
    </source>
</evidence>
<dbReference type="GO" id="GO:0003989">
    <property type="term" value="F:acetyl-CoA carboxylase activity"/>
    <property type="evidence" value="ECO:0007669"/>
    <property type="project" value="InterPro"/>
</dbReference>
<dbReference type="InterPro" id="IPR011762">
    <property type="entry name" value="COA_CT_N"/>
</dbReference>
<evidence type="ECO:0000313" key="3">
    <source>
        <dbReference type="EMBL" id="SVE15408.1"/>
    </source>
</evidence>
<name>A0A383B7N5_9ZZZZ</name>
<proteinExistence type="predicted"/>
<dbReference type="InterPro" id="IPR000438">
    <property type="entry name" value="Acetyl_CoA_COase_Trfase_b_su"/>
</dbReference>
<evidence type="ECO:0000259" key="2">
    <source>
        <dbReference type="PROSITE" id="PS50980"/>
    </source>
</evidence>
<dbReference type="GO" id="GO:0009317">
    <property type="term" value="C:acetyl-CoA carboxylase complex"/>
    <property type="evidence" value="ECO:0007669"/>
    <property type="project" value="InterPro"/>
</dbReference>
<dbReference type="PRINTS" id="PR01070">
    <property type="entry name" value="ACCCTRFRASEB"/>
</dbReference>
<dbReference type="GO" id="GO:0006633">
    <property type="term" value="P:fatty acid biosynthetic process"/>
    <property type="evidence" value="ECO:0007669"/>
    <property type="project" value="InterPro"/>
</dbReference>
<dbReference type="Pfam" id="PF01039">
    <property type="entry name" value="Carboxyl_trans"/>
    <property type="match status" value="1"/>
</dbReference>
<keyword evidence="1" id="KW-0808">Transferase</keyword>
<protein>
    <recommendedName>
        <fullName evidence="2">CoA carboxyltransferase N-terminal domain-containing protein</fullName>
    </recommendedName>
</protein>
<dbReference type="EMBL" id="UINC01197766">
    <property type="protein sequence ID" value="SVE15408.1"/>
    <property type="molecule type" value="Genomic_DNA"/>
</dbReference>
<dbReference type="GO" id="GO:0016740">
    <property type="term" value="F:transferase activity"/>
    <property type="evidence" value="ECO:0007669"/>
    <property type="project" value="UniProtKB-KW"/>
</dbReference>
<dbReference type="PANTHER" id="PTHR42995">
    <property type="entry name" value="ACETYL-COENZYME A CARBOXYLASE CARBOXYL TRANSFERASE SUBUNIT BETA, CHLOROPLASTIC"/>
    <property type="match status" value="1"/>
</dbReference>
<dbReference type="SUPFAM" id="SSF52096">
    <property type="entry name" value="ClpP/crotonase"/>
    <property type="match status" value="1"/>
</dbReference>
<dbReference type="InterPro" id="IPR029045">
    <property type="entry name" value="ClpP/crotonase-like_dom_sf"/>
</dbReference>